<accession>A0A1F6GPQ4</accession>
<comment type="caution">
    <text evidence="7">The sequence shown here is derived from an EMBL/GenBank/DDBJ whole genome shotgun (WGS) entry which is preliminary data.</text>
</comment>
<evidence type="ECO:0000256" key="2">
    <source>
        <dbReference type="ARBA" id="ARBA00022475"/>
    </source>
</evidence>
<dbReference type="InterPro" id="IPR005598">
    <property type="entry name" value="ATP_synth_I"/>
</dbReference>
<evidence type="ECO:0000256" key="6">
    <source>
        <dbReference type="SAM" id="Phobius"/>
    </source>
</evidence>
<evidence type="ECO:0008006" key="9">
    <source>
        <dbReference type="Google" id="ProtNLM"/>
    </source>
</evidence>
<evidence type="ECO:0000256" key="3">
    <source>
        <dbReference type="ARBA" id="ARBA00022692"/>
    </source>
</evidence>
<sequence>MDPTPKTTEKNHTLRTLNRGLLGLFFLVTALGGLAFGLDFAKGALVGCIVVAINFYLSQFLMARLFFSGHAKAPVLVMYLLKFGLSMGLLWIAMTHFNADLWGIMAGLSTLFVISLWASFLGKTAPEPEQTESHSS</sequence>
<keyword evidence="2" id="KW-1003">Cell membrane</keyword>
<dbReference type="AlphaFoldDB" id="A0A1F6GPQ4"/>
<keyword evidence="5 6" id="KW-0472">Membrane</keyword>
<gene>
    <name evidence="7" type="ORF">A2557_04380</name>
</gene>
<dbReference type="GO" id="GO:0005886">
    <property type="term" value="C:plasma membrane"/>
    <property type="evidence" value="ECO:0007669"/>
    <property type="project" value="UniProtKB-SubCell"/>
</dbReference>
<keyword evidence="4 6" id="KW-1133">Transmembrane helix</keyword>
<proteinExistence type="predicted"/>
<feature type="transmembrane region" description="Helical" evidence="6">
    <location>
        <begin position="21"/>
        <end position="38"/>
    </location>
</feature>
<evidence type="ECO:0000256" key="4">
    <source>
        <dbReference type="ARBA" id="ARBA00022989"/>
    </source>
</evidence>
<reference evidence="7 8" key="1">
    <citation type="journal article" date="2016" name="Nat. Commun.">
        <title>Thousands of microbial genomes shed light on interconnected biogeochemical processes in an aquifer system.</title>
        <authorList>
            <person name="Anantharaman K."/>
            <person name="Brown C.T."/>
            <person name="Hug L.A."/>
            <person name="Sharon I."/>
            <person name="Castelle C.J."/>
            <person name="Probst A.J."/>
            <person name="Thomas B.C."/>
            <person name="Singh A."/>
            <person name="Wilkins M.J."/>
            <person name="Karaoz U."/>
            <person name="Brodie E.L."/>
            <person name="Williams K.H."/>
            <person name="Hubbard S.S."/>
            <person name="Banfield J.F."/>
        </authorList>
    </citation>
    <scope>NUCLEOTIDE SEQUENCE [LARGE SCALE GENOMIC DNA]</scope>
</reference>
<feature type="transmembrane region" description="Helical" evidence="6">
    <location>
        <begin position="101"/>
        <end position="121"/>
    </location>
</feature>
<dbReference type="Pfam" id="PF03899">
    <property type="entry name" value="ATP-synt_I"/>
    <property type="match status" value="1"/>
</dbReference>
<evidence type="ECO:0000256" key="1">
    <source>
        <dbReference type="ARBA" id="ARBA00004651"/>
    </source>
</evidence>
<feature type="transmembrane region" description="Helical" evidence="6">
    <location>
        <begin position="44"/>
        <end position="63"/>
    </location>
</feature>
<keyword evidence="3 6" id="KW-0812">Transmembrane</keyword>
<feature type="transmembrane region" description="Helical" evidence="6">
    <location>
        <begin position="75"/>
        <end position="95"/>
    </location>
</feature>
<protein>
    <recommendedName>
        <fullName evidence="9">ATP synthase subunit I</fullName>
    </recommendedName>
</protein>
<organism evidence="7 8">
    <name type="scientific">Candidatus Lambdaproteobacteria bacterium RIFOXYD2_FULL_56_26</name>
    <dbReference type="NCBI Taxonomy" id="1817773"/>
    <lineage>
        <taxon>Bacteria</taxon>
        <taxon>Pseudomonadati</taxon>
        <taxon>Pseudomonadota</taxon>
        <taxon>Candidatus Lambdaproteobacteria</taxon>
    </lineage>
</organism>
<evidence type="ECO:0000256" key="5">
    <source>
        <dbReference type="ARBA" id="ARBA00023136"/>
    </source>
</evidence>
<evidence type="ECO:0000313" key="7">
    <source>
        <dbReference type="EMBL" id="OGH00089.1"/>
    </source>
</evidence>
<dbReference type="Proteomes" id="UP000177583">
    <property type="component" value="Unassembled WGS sequence"/>
</dbReference>
<name>A0A1F6GPQ4_9PROT</name>
<evidence type="ECO:0000313" key="8">
    <source>
        <dbReference type="Proteomes" id="UP000177583"/>
    </source>
</evidence>
<dbReference type="EMBL" id="MFNF01000050">
    <property type="protein sequence ID" value="OGH00089.1"/>
    <property type="molecule type" value="Genomic_DNA"/>
</dbReference>
<comment type="subcellular location">
    <subcellularLocation>
        <location evidence="1">Cell membrane</location>
        <topology evidence="1">Multi-pass membrane protein</topology>
    </subcellularLocation>
</comment>